<reference evidence="8" key="1">
    <citation type="journal article" date="2020" name="mSystems">
        <title>Genome- and Community-Level Interaction Insights into Carbon Utilization and Element Cycling Functions of Hydrothermarchaeota in Hydrothermal Sediment.</title>
        <authorList>
            <person name="Zhou Z."/>
            <person name="Liu Y."/>
            <person name="Xu W."/>
            <person name="Pan J."/>
            <person name="Luo Z.H."/>
            <person name="Li M."/>
        </authorList>
    </citation>
    <scope>NUCLEOTIDE SEQUENCE [LARGE SCALE GENOMIC DNA]</scope>
    <source>
        <strain evidence="8">SpSt-1042</strain>
    </source>
</reference>
<dbReference type="GO" id="GO:0022625">
    <property type="term" value="C:cytosolic large ribosomal subunit"/>
    <property type="evidence" value="ECO:0007669"/>
    <property type="project" value="TreeGrafter"/>
</dbReference>
<keyword evidence="4 8" id="KW-0689">Ribosomal protein</keyword>
<dbReference type="GO" id="GO:0019843">
    <property type="term" value="F:rRNA binding"/>
    <property type="evidence" value="ECO:0007669"/>
    <property type="project" value="UniProtKB-KW"/>
</dbReference>
<evidence type="ECO:0000256" key="2">
    <source>
        <dbReference type="ARBA" id="ARBA00022730"/>
    </source>
</evidence>
<keyword evidence="2" id="KW-0699">rRNA-binding</keyword>
<accession>A0A7C5YYH1</accession>
<dbReference type="AlphaFoldDB" id="A0A7C5YYH1"/>
<dbReference type="GO" id="GO:0006412">
    <property type="term" value="P:translation"/>
    <property type="evidence" value="ECO:0007669"/>
    <property type="project" value="UniProtKB-UniRule"/>
</dbReference>
<dbReference type="Gene3D" id="2.40.30.10">
    <property type="entry name" value="Translation factors"/>
    <property type="match status" value="2"/>
</dbReference>
<dbReference type="InterPro" id="IPR000597">
    <property type="entry name" value="Ribosomal_uL3"/>
</dbReference>
<feature type="region of interest" description="Disordered" evidence="7">
    <location>
        <begin position="201"/>
        <end position="222"/>
    </location>
</feature>
<evidence type="ECO:0000313" key="8">
    <source>
        <dbReference type="EMBL" id="HHR91942.1"/>
    </source>
</evidence>
<gene>
    <name evidence="8" type="primary">rplC</name>
    <name evidence="8" type="ORF">ENL96_00295</name>
</gene>
<dbReference type="EMBL" id="DRVY01000012">
    <property type="protein sequence ID" value="HHR91942.1"/>
    <property type="molecule type" value="Genomic_DNA"/>
</dbReference>
<keyword evidence="3" id="KW-0694">RNA-binding</keyword>
<dbReference type="GO" id="GO:0003735">
    <property type="term" value="F:structural constituent of ribosome"/>
    <property type="evidence" value="ECO:0007669"/>
    <property type="project" value="UniProtKB-UniRule"/>
</dbReference>
<dbReference type="PANTHER" id="PTHR11229">
    <property type="entry name" value="50S RIBOSOMAL PROTEIN L3"/>
    <property type="match status" value="1"/>
</dbReference>
<protein>
    <recommendedName>
        <fullName evidence="6">50S ribosomal protein L3</fullName>
    </recommendedName>
</protein>
<name>A0A7C5YYH1_UNCC3</name>
<sequence length="222" mass="24719">MEKEILIGIKKGMTQHFQEDWKVVPVTIIDLSSCVVAKKGSDKAWIGFGRKKGNRPELINYKELGYVPRYVVEVSGECVKNYKVGEHIDIKDLNDTVVDVVGISKGRGFSGVVKRFNARGGPKTHGQSDRHRAVGSIGAQTPGKVWKGQKMPGRMGVRRVKVKNLKVLFVDNEKREIGVVGHVPGPKKGVLFLYVKKRVKSNKNTGEKSKAEEKLNKNVKED</sequence>
<feature type="compositionally biased region" description="Basic and acidic residues" evidence="7">
    <location>
        <begin position="205"/>
        <end position="222"/>
    </location>
</feature>
<dbReference type="Pfam" id="PF00297">
    <property type="entry name" value="Ribosomal_L3"/>
    <property type="match status" value="1"/>
</dbReference>
<evidence type="ECO:0000256" key="1">
    <source>
        <dbReference type="ARBA" id="ARBA00006540"/>
    </source>
</evidence>
<dbReference type="PANTHER" id="PTHR11229:SF16">
    <property type="entry name" value="LARGE RIBOSOMAL SUBUNIT PROTEIN UL3C"/>
    <property type="match status" value="1"/>
</dbReference>
<dbReference type="FunFam" id="2.40.30.10:FF:000004">
    <property type="entry name" value="50S ribosomal protein L3"/>
    <property type="match status" value="1"/>
</dbReference>
<dbReference type="NCBIfam" id="TIGR03625">
    <property type="entry name" value="L3_bact"/>
    <property type="match status" value="1"/>
</dbReference>
<evidence type="ECO:0000256" key="5">
    <source>
        <dbReference type="ARBA" id="ARBA00023274"/>
    </source>
</evidence>
<keyword evidence="5" id="KW-0687">Ribonucleoprotein</keyword>
<evidence type="ECO:0000256" key="4">
    <source>
        <dbReference type="ARBA" id="ARBA00022980"/>
    </source>
</evidence>
<comment type="similarity">
    <text evidence="1">Belongs to the universal ribosomal protein uL3 family.</text>
</comment>
<proteinExistence type="inferred from homology"/>
<evidence type="ECO:0000256" key="3">
    <source>
        <dbReference type="ARBA" id="ARBA00022884"/>
    </source>
</evidence>
<organism evidence="8">
    <name type="scientific">candidate division CPR3 bacterium</name>
    <dbReference type="NCBI Taxonomy" id="2268181"/>
    <lineage>
        <taxon>Bacteria</taxon>
        <taxon>Bacteria division CPR3</taxon>
    </lineage>
</organism>
<evidence type="ECO:0000256" key="6">
    <source>
        <dbReference type="NCBIfam" id="TIGR03625"/>
    </source>
</evidence>
<dbReference type="InterPro" id="IPR019927">
    <property type="entry name" value="Ribosomal_uL3_bac/org-type"/>
</dbReference>
<dbReference type="InterPro" id="IPR009000">
    <property type="entry name" value="Transl_B-barrel_sf"/>
</dbReference>
<evidence type="ECO:0000256" key="7">
    <source>
        <dbReference type="SAM" id="MobiDB-lite"/>
    </source>
</evidence>
<comment type="caution">
    <text evidence="8">The sequence shown here is derived from an EMBL/GenBank/DDBJ whole genome shotgun (WGS) entry which is preliminary data.</text>
</comment>
<dbReference type="SUPFAM" id="SSF50447">
    <property type="entry name" value="Translation proteins"/>
    <property type="match status" value="1"/>
</dbReference>